<evidence type="ECO:0000313" key="4">
    <source>
        <dbReference type="Proteomes" id="UP000076858"/>
    </source>
</evidence>
<dbReference type="SUPFAM" id="SSF56436">
    <property type="entry name" value="C-type lectin-like"/>
    <property type="match status" value="1"/>
</dbReference>
<reference evidence="3 4" key="1">
    <citation type="submission" date="2016-03" db="EMBL/GenBank/DDBJ databases">
        <title>EvidentialGene: Evidence-directed Construction of Genes on Genomes.</title>
        <authorList>
            <person name="Gilbert D.G."/>
            <person name="Choi J.-H."/>
            <person name="Mockaitis K."/>
            <person name="Colbourne J."/>
            <person name="Pfrender M."/>
        </authorList>
    </citation>
    <scope>NUCLEOTIDE SEQUENCE [LARGE SCALE GENOMIC DNA]</scope>
    <source>
        <strain evidence="3 4">Xinb3</strain>
        <tissue evidence="3">Complete organism</tissue>
    </source>
</reference>
<comment type="caution">
    <text evidence="3">The sequence shown here is derived from an EMBL/GenBank/DDBJ whole genome shotgun (WGS) entry which is preliminary data.</text>
</comment>
<dbReference type="CDD" id="cd00037">
    <property type="entry name" value="CLECT"/>
    <property type="match status" value="1"/>
</dbReference>
<evidence type="ECO:0000259" key="2">
    <source>
        <dbReference type="PROSITE" id="PS50041"/>
    </source>
</evidence>
<organism evidence="3 4">
    <name type="scientific">Daphnia magna</name>
    <dbReference type="NCBI Taxonomy" id="35525"/>
    <lineage>
        <taxon>Eukaryota</taxon>
        <taxon>Metazoa</taxon>
        <taxon>Ecdysozoa</taxon>
        <taxon>Arthropoda</taxon>
        <taxon>Crustacea</taxon>
        <taxon>Branchiopoda</taxon>
        <taxon>Diplostraca</taxon>
        <taxon>Cladocera</taxon>
        <taxon>Anomopoda</taxon>
        <taxon>Daphniidae</taxon>
        <taxon>Daphnia</taxon>
    </lineage>
</organism>
<dbReference type="Proteomes" id="UP000076858">
    <property type="component" value="Unassembled WGS sequence"/>
</dbReference>
<feature type="compositionally biased region" description="Polar residues" evidence="1">
    <location>
        <begin position="66"/>
        <end position="76"/>
    </location>
</feature>
<proteinExistence type="predicted"/>
<dbReference type="AlphaFoldDB" id="A0A165AFL5"/>
<dbReference type="EMBL" id="LRGB01000626">
    <property type="protein sequence ID" value="KZS17578.1"/>
    <property type="molecule type" value="Genomic_DNA"/>
</dbReference>
<evidence type="ECO:0000313" key="3">
    <source>
        <dbReference type="EMBL" id="KZS17578.1"/>
    </source>
</evidence>
<dbReference type="STRING" id="35525.A0A165AFL5"/>
<dbReference type="InterPro" id="IPR016186">
    <property type="entry name" value="C-type_lectin-like/link_sf"/>
</dbReference>
<feature type="region of interest" description="Disordered" evidence="1">
    <location>
        <begin position="56"/>
        <end position="76"/>
    </location>
</feature>
<protein>
    <recommendedName>
        <fullName evidence="2">C-type lectin domain-containing protein</fullName>
    </recommendedName>
</protein>
<keyword evidence="4" id="KW-1185">Reference proteome</keyword>
<evidence type="ECO:0000256" key="1">
    <source>
        <dbReference type="SAM" id="MobiDB-lite"/>
    </source>
</evidence>
<feature type="domain" description="C-type lectin" evidence="2">
    <location>
        <begin position="1"/>
        <end position="92"/>
    </location>
</feature>
<dbReference type="Pfam" id="PF00059">
    <property type="entry name" value="Lectin_C"/>
    <property type="match status" value="1"/>
</dbReference>
<dbReference type="PROSITE" id="PS50041">
    <property type="entry name" value="C_TYPE_LECTIN_2"/>
    <property type="match status" value="1"/>
</dbReference>
<sequence length="104" mass="11683">MFFCYQNGMKLVSLESYEEEQAILSAWDLLQWSSLSDVKHEGFWIWEGTGTPLLPGYENWNDGEPNGSSASEQDCMSFPTTSQIGWIDNICDGDVLPGTCELHP</sequence>
<dbReference type="Gene3D" id="3.10.100.10">
    <property type="entry name" value="Mannose-Binding Protein A, subunit A"/>
    <property type="match status" value="1"/>
</dbReference>
<dbReference type="InterPro" id="IPR016187">
    <property type="entry name" value="CTDL_fold"/>
</dbReference>
<accession>A0A165AFL5</accession>
<dbReference type="InterPro" id="IPR001304">
    <property type="entry name" value="C-type_lectin-like"/>
</dbReference>
<gene>
    <name evidence="3" type="ORF">APZ42_016471</name>
</gene>
<name>A0A165AFL5_9CRUS</name>